<proteinExistence type="predicted"/>
<accession>A0ABV8SK79</accession>
<name>A0ABV8SK79_9GAMM</name>
<evidence type="ECO:0000313" key="2">
    <source>
        <dbReference type="EMBL" id="MFC4307766.1"/>
    </source>
</evidence>
<organism evidence="2 3">
    <name type="scientific">Steroidobacter flavus</name>
    <dbReference type="NCBI Taxonomy" id="1842136"/>
    <lineage>
        <taxon>Bacteria</taxon>
        <taxon>Pseudomonadati</taxon>
        <taxon>Pseudomonadota</taxon>
        <taxon>Gammaproteobacteria</taxon>
        <taxon>Steroidobacterales</taxon>
        <taxon>Steroidobacteraceae</taxon>
        <taxon>Steroidobacter</taxon>
    </lineage>
</organism>
<evidence type="ECO:0000313" key="3">
    <source>
        <dbReference type="Proteomes" id="UP001595904"/>
    </source>
</evidence>
<protein>
    <submittedName>
        <fullName evidence="2">Uncharacterized protein</fullName>
    </submittedName>
</protein>
<dbReference type="EMBL" id="JBHSDU010000001">
    <property type="protein sequence ID" value="MFC4307766.1"/>
    <property type="molecule type" value="Genomic_DNA"/>
</dbReference>
<feature type="region of interest" description="Disordered" evidence="1">
    <location>
        <begin position="1"/>
        <end position="23"/>
    </location>
</feature>
<sequence>MDTKRSTPTEQPRADFPLNKNRYADPPFHDPSIDSSVIQEFVNRFPWLQFHSFQRNSMHGAKEAHTMHCIGFVGTADELVAAGLPSDGVATAYALGFASSPYPASGGWTLSLDRRRKKGLLAARIWVYDHKLSPDHPFTWLEPRHWAPLASERQEANVP</sequence>
<dbReference type="Proteomes" id="UP001595904">
    <property type="component" value="Unassembled WGS sequence"/>
</dbReference>
<evidence type="ECO:0000256" key="1">
    <source>
        <dbReference type="SAM" id="MobiDB-lite"/>
    </source>
</evidence>
<gene>
    <name evidence="2" type="ORF">ACFPN2_01615</name>
</gene>
<dbReference type="RefSeq" id="WP_380594306.1">
    <property type="nucleotide sequence ID" value="NZ_JBHSDU010000001.1"/>
</dbReference>
<keyword evidence="3" id="KW-1185">Reference proteome</keyword>
<comment type="caution">
    <text evidence="2">The sequence shown here is derived from an EMBL/GenBank/DDBJ whole genome shotgun (WGS) entry which is preliminary data.</text>
</comment>
<reference evidence="3" key="1">
    <citation type="journal article" date="2019" name="Int. J. Syst. Evol. Microbiol.">
        <title>The Global Catalogue of Microorganisms (GCM) 10K type strain sequencing project: providing services to taxonomists for standard genome sequencing and annotation.</title>
        <authorList>
            <consortium name="The Broad Institute Genomics Platform"/>
            <consortium name="The Broad Institute Genome Sequencing Center for Infectious Disease"/>
            <person name="Wu L."/>
            <person name="Ma J."/>
        </authorList>
    </citation>
    <scope>NUCLEOTIDE SEQUENCE [LARGE SCALE GENOMIC DNA]</scope>
    <source>
        <strain evidence="3">CGMCC 1.10759</strain>
    </source>
</reference>